<feature type="transmembrane region" description="Helical" evidence="6">
    <location>
        <begin position="244"/>
        <end position="267"/>
    </location>
</feature>
<accession>A0A9X1QR61</accession>
<keyword evidence="8" id="KW-1185">Reference proteome</keyword>
<dbReference type="RefSeq" id="WP_236119385.1">
    <property type="nucleotide sequence ID" value="NZ_JAKGSI010000004.1"/>
</dbReference>
<proteinExistence type="predicted"/>
<dbReference type="PANTHER" id="PTHR10010:SF46">
    <property type="entry name" value="SODIUM-DEPENDENT PHOSPHATE TRANSPORT PROTEIN 2B"/>
    <property type="match status" value="1"/>
</dbReference>
<name>A0A9X1QR61_9CORY</name>
<evidence type="ECO:0000256" key="4">
    <source>
        <dbReference type="ARBA" id="ARBA00022989"/>
    </source>
</evidence>
<evidence type="ECO:0000313" key="7">
    <source>
        <dbReference type="EMBL" id="MCF4007246.1"/>
    </source>
</evidence>
<keyword evidence="5 6" id="KW-0472">Membrane</keyword>
<dbReference type="Proteomes" id="UP001139336">
    <property type="component" value="Unassembled WGS sequence"/>
</dbReference>
<dbReference type="Pfam" id="PF02690">
    <property type="entry name" value="Na_Pi_cotrans"/>
    <property type="match status" value="2"/>
</dbReference>
<feature type="transmembrane region" description="Helical" evidence="6">
    <location>
        <begin position="202"/>
        <end position="223"/>
    </location>
</feature>
<keyword evidence="2" id="KW-1003">Cell membrane</keyword>
<evidence type="ECO:0000256" key="1">
    <source>
        <dbReference type="ARBA" id="ARBA00004651"/>
    </source>
</evidence>
<dbReference type="AlphaFoldDB" id="A0A9X1QR61"/>
<dbReference type="GO" id="GO:0005436">
    <property type="term" value="F:sodium:phosphate symporter activity"/>
    <property type="evidence" value="ECO:0007669"/>
    <property type="project" value="InterPro"/>
</dbReference>
<dbReference type="PANTHER" id="PTHR10010">
    <property type="entry name" value="SOLUTE CARRIER FAMILY 34 SODIUM PHOSPHATE , MEMBER 2-RELATED"/>
    <property type="match status" value="1"/>
</dbReference>
<comment type="subcellular location">
    <subcellularLocation>
        <location evidence="1">Cell membrane</location>
        <topology evidence="1">Multi-pass membrane protein</topology>
    </subcellularLocation>
</comment>
<feature type="transmembrane region" description="Helical" evidence="6">
    <location>
        <begin position="349"/>
        <end position="372"/>
    </location>
</feature>
<feature type="transmembrane region" description="Helical" evidence="6">
    <location>
        <begin position="111"/>
        <end position="132"/>
    </location>
</feature>
<dbReference type="EMBL" id="JAKGSI010000004">
    <property type="protein sequence ID" value="MCF4007246.1"/>
    <property type="molecule type" value="Genomic_DNA"/>
</dbReference>
<organism evidence="7 8">
    <name type="scientific">Corynebacterium uropygiale</name>
    <dbReference type="NCBI Taxonomy" id="1775911"/>
    <lineage>
        <taxon>Bacteria</taxon>
        <taxon>Bacillati</taxon>
        <taxon>Actinomycetota</taxon>
        <taxon>Actinomycetes</taxon>
        <taxon>Mycobacteriales</taxon>
        <taxon>Corynebacteriaceae</taxon>
        <taxon>Corynebacterium</taxon>
    </lineage>
</organism>
<evidence type="ECO:0000256" key="5">
    <source>
        <dbReference type="ARBA" id="ARBA00023136"/>
    </source>
</evidence>
<sequence length="373" mass="39108">MSSPSPGTHQFINPRRIPEDRDAVVISGLGAALRIGGLILAILAVLLGLNLIVSGVEDLGTQHFASLLEKAHNPIVGLAVGILITAVVQSSSASTALTVTAVGAGVIPLPAAVPVIMGANIGTTFTASLVAFSYADDREQFRRAVHTAGMHMWFNLLLVAMLLPLELLAQPLQRLTRLIVDSDDLSDHTAHGLHLLDPVSSVILGALLILIAVRLISTLLRTLMATTTRTILRRHSRRQFSLSVLAGMLVTIAVQASTVTVCSLLPFTASRTMRQREALGVITGANVGTTLLALIIAIIAPSSLGGVAFQAALIHLAFNLVGAVLLLLIRPLRSVLLRLGTLNSHVADAGYVVSFIGLIAGYIILPAIIAVLA</sequence>
<dbReference type="GO" id="GO:0005886">
    <property type="term" value="C:plasma membrane"/>
    <property type="evidence" value="ECO:0007669"/>
    <property type="project" value="UniProtKB-SubCell"/>
</dbReference>
<feature type="transmembrane region" description="Helical" evidence="6">
    <location>
        <begin position="279"/>
        <end position="300"/>
    </location>
</feature>
<keyword evidence="3 6" id="KW-0812">Transmembrane</keyword>
<feature type="transmembrane region" description="Helical" evidence="6">
    <location>
        <begin position="144"/>
        <end position="165"/>
    </location>
</feature>
<evidence type="ECO:0000313" key="8">
    <source>
        <dbReference type="Proteomes" id="UP001139336"/>
    </source>
</evidence>
<feature type="transmembrane region" description="Helical" evidence="6">
    <location>
        <begin position="74"/>
        <end position="91"/>
    </location>
</feature>
<feature type="transmembrane region" description="Helical" evidence="6">
    <location>
        <begin position="31"/>
        <end position="53"/>
    </location>
</feature>
<comment type="caution">
    <text evidence="7">The sequence shown here is derived from an EMBL/GenBank/DDBJ whole genome shotgun (WGS) entry which is preliminary data.</text>
</comment>
<evidence type="ECO:0000256" key="3">
    <source>
        <dbReference type="ARBA" id="ARBA00022692"/>
    </source>
</evidence>
<feature type="transmembrane region" description="Helical" evidence="6">
    <location>
        <begin position="307"/>
        <end position="329"/>
    </location>
</feature>
<protein>
    <submittedName>
        <fullName evidence="7">Na/Pi symporter</fullName>
    </submittedName>
</protein>
<dbReference type="InterPro" id="IPR003841">
    <property type="entry name" value="Na/Pi_transpt"/>
</dbReference>
<gene>
    <name evidence="7" type="ORF">L1O03_08670</name>
</gene>
<reference evidence="7" key="1">
    <citation type="submission" date="2022-01" db="EMBL/GenBank/DDBJ databases">
        <title>Corynebacterium sp. nov isolated from isolated from the feces of the greater white-fronted geese (Anser albifrons) at Poyang Lake, PR China.</title>
        <authorList>
            <person name="Liu Q."/>
        </authorList>
    </citation>
    <scope>NUCLEOTIDE SEQUENCE</scope>
    <source>
        <strain evidence="7">JCM 32435</strain>
    </source>
</reference>
<dbReference type="GO" id="GO:0044341">
    <property type="term" value="P:sodium-dependent phosphate transport"/>
    <property type="evidence" value="ECO:0007669"/>
    <property type="project" value="InterPro"/>
</dbReference>
<evidence type="ECO:0000256" key="2">
    <source>
        <dbReference type="ARBA" id="ARBA00022475"/>
    </source>
</evidence>
<dbReference type="NCBIfam" id="NF037997">
    <property type="entry name" value="Na_Pi_symport"/>
    <property type="match status" value="1"/>
</dbReference>
<evidence type="ECO:0000256" key="6">
    <source>
        <dbReference type="SAM" id="Phobius"/>
    </source>
</evidence>
<keyword evidence="4 6" id="KW-1133">Transmembrane helix</keyword>